<organism evidence="11 12">
    <name type="scientific">Kangiella profundi</name>
    <dbReference type="NCBI Taxonomy" id="1561924"/>
    <lineage>
        <taxon>Bacteria</taxon>
        <taxon>Pseudomonadati</taxon>
        <taxon>Pseudomonadota</taxon>
        <taxon>Gammaproteobacteria</taxon>
        <taxon>Kangiellales</taxon>
        <taxon>Kangiellaceae</taxon>
        <taxon>Kangiella</taxon>
    </lineage>
</organism>
<sequence>MIKRVKGLTLIELVVTLGLVTILSAIAIPSMQKFIASQQVSADLLKLKSTIETARNQAISQKVTIHICGIRKKVTLNPNDTLDCISDWSKLMVVKTKGEKVEEILHYQLLEEDYKRVKWSAFQRKAYLELTPYGFTNHQNGTLYLCHNHYSHLHRAVTISKTGRVSINKDNRNIKTKCAS</sequence>
<evidence type="ECO:0000256" key="8">
    <source>
        <dbReference type="ARBA" id="ARBA00023136"/>
    </source>
</evidence>
<evidence type="ECO:0000256" key="7">
    <source>
        <dbReference type="ARBA" id="ARBA00022989"/>
    </source>
</evidence>
<dbReference type="AlphaFoldDB" id="A0A2K9AE46"/>
<keyword evidence="12" id="KW-1185">Reference proteome</keyword>
<evidence type="ECO:0000256" key="5">
    <source>
        <dbReference type="ARBA" id="ARBA00022519"/>
    </source>
</evidence>
<keyword evidence="7" id="KW-1133">Transmembrane helix</keyword>
<evidence type="ECO:0000313" key="12">
    <source>
        <dbReference type="Proteomes" id="UP000232693"/>
    </source>
</evidence>
<evidence type="ECO:0000256" key="9">
    <source>
        <dbReference type="ARBA" id="ARBA00025772"/>
    </source>
</evidence>
<proteinExistence type="inferred from homology"/>
<dbReference type="Pfam" id="PF12019">
    <property type="entry name" value="GspH"/>
    <property type="match status" value="1"/>
</dbReference>
<dbReference type="KEGG" id="kpd:CW740_05125"/>
<dbReference type="EMBL" id="CP025120">
    <property type="protein sequence ID" value="AUD78666.1"/>
    <property type="molecule type" value="Genomic_DNA"/>
</dbReference>
<keyword evidence="6" id="KW-0812">Transmembrane</keyword>
<dbReference type="NCBIfam" id="TIGR02532">
    <property type="entry name" value="IV_pilin_GFxxxE"/>
    <property type="match status" value="1"/>
</dbReference>
<dbReference type="GO" id="GO:0015627">
    <property type="term" value="C:type II protein secretion system complex"/>
    <property type="evidence" value="ECO:0007669"/>
    <property type="project" value="InterPro"/>
</dbReference>
<evidence type="ECO:0000256" key="4">
    <source>
        <dbReference type="ARBA" id="ARBA00022481"/>
    </source>
</evidence>
<dbReference type="GO" id="GO:0015628">
    <property type="term" value="P:protein secretion by the type II secretion system"/>
    <property type="evidence" value="ECO:0007669"/>
    <property type="project" value="InterPro"/>
</dbReference>
<dbReference type="GO" id="GO:0005886">
    <property type="term" value="C:plasma membrane"/>
    <property type="evidence" value="ECO:0007669"/>
    <property type="project" value="UniProtKB-SubCell"/>
</dbReference>
<dbReference type="InterPro" id="IPR045584">
    <property type="entry name" value="Pilin-like"/>
</dbReference>
<dbReference type="PROSITE" id="PS00409">
    <property type="entry name" value="PROKAR_NTER_METHYL"/>
    <property type="match status" value="1"/>
</dbReference>
<dbReference type="InterPro" id="IPR012902">
    <property type="entry name" value="N_methyl_site"/>
</dbReference>
<dbReference type="Proteomes" id="UP000232693">
    <property type="component" value="Chromosome"/>
</dbReference>
<dbReference type="RefSeq" id="WP_106646525.1">
    <property type="nucleotide sequence ID" value="NZ_BMGO01000002.1"/>
</dbReference>
<dbReference type="Gene3D" id="3.55.40.10">
    <property type="entry name" value="minor pseudopilin epsh domain"/>
    <property type="match status" value="1"/>
</dbReference>
<dbReference type="SUPFAM" id="SSF54523">
    <property type="entry name" value="Pili subunits"/>
    <property type="match status" value="1"/>
</dbReference>
<keyword evidence="8" id="KW-0472">Membrane</keyword>
<dbReference type="Pfam" id="PF07963">
    <property type="entry name" value="N_methyl"/>
    <property type="match status" value="1"/>
</dbReference>
<protein>
    <recommendedName>
        <fullName evidence="2">Type II secretion system protein H</fullName>
    </recommendedName>
    <alternativeName>
        <fullName evidence="10">General secretion pathway protein H</fullName>
    </alternativeName>
</protein>
<gene>
    <name evidence="11" type="ORF">CW740_05125</name>
</gene>
<evidence type="ECO:0000256" key="2">
    <source>
        <dbReference type="ARBA" id="ARBA00021549"/>
    </source>
</evidence>
<name>A0A2K9AE46_9GAMM</name>
<accession>A0A2K9AE46</accession>
<comment type="subcellular location">
    <subcellularLocation>
        <location evidence="1">Cell inner membrane</location>
        <topology evidence="1">Single-pass membrane protein</topology>
    </subcellularLocation>
</comment>
<evidence type="ECO:0000256" key="1">
    <source>
        <dbReference type="ARBA" id="ARBA00004377"/>
    </source>
</evidence>
<evidence type="ECO:0000256" key="3">
    <source>
        <dbReference type="ARBA" id="ARBA00022475"/>
    </source>
</evidence>
<comment type="similarity">
    <text evidence="9">Belongs to the GSP H family.</text>
</comment>
<dbReference type="OrthoDB" id="2313614at2"/>
<dbReference type="InterPro" id="IPR022346">
    <property type="entry name" value="T2SS_GspH"/>
</dbReference>
<keyword evidence="4" id="KW-0488">Methylation</keyword>
<keyword evidence="5" id="KW-0997">Cell inner membrane</keyword>
<evidence type="ECO:0000313" key="11">
    <source>
        <dbReference type="EMBL" id="AUD78666.1"/>
    </source>
</evidence>
<evidence type="ECO:0000256" key="6">
    <source>
        <dbReference type="ARBA" id="ARBA00022692"/>
    </source>
</evidence>
<reference evidence="11 12" key="1">
    <citation type="submission" date="2017-12" db="EMBL/GenBank/DDBJ databases">
        <title>Kangiella profundi FT102 completed genome.</title>
        <authorList>
            <person name="Xu J."/>
            <person name="Wang J."/>
            <person name="Lu Y."/>
        </authorList>
    </citation>
    <scope>NUCLEOTIDE SEQUENCE [LARGE SCALE GENOMIC DNA]</scope>
    <source>
        <strain evidence="11 12">FT102</strain>
    </source>
</reference>
<evidence type="ECO:0000256" key="10">
    <source>
        <dbReference type="ARBA" id="ARBA00030775"/>
    </source>
</evidence>
<keyword evidence="3" id="KW-1003">Cell membrane</keyword>